<reference evidence="2 3" key="1">
    <citation type="submission" date="2018-06" db="EMBL/GenBank/DDBJ databases">
        <title>Genomic Encyclopedia of Archaeal and Bacterial Type Strains, Phase II (KMG-II): from individual species to whole genera.</title>
        <authorList>
            <person name="Goeker M."/>
        </authorList>
    </citation>
    <scope>NUCLEOTIDE SEQUENCE [LARGE SCALE GENOMIC DNA]</scope>
    <source>
        <strain evidence="2 3">DSM 29821</strain>
    </source>
</reference>
<organism evidence="2 3">
    <name type="scientific">Chitinophaga dinghuensis</name>
    <dbReference type="NCBI Taxonomy" id="1539050"/>
    <lineage>
        <taxon>Bacteria</taxon>
        <taxon>Pseudomonadati</taxon>
        <taxon>Bacteroidota</taxon>
        <taxon>Chitinophagia</taxon>
        <taxon>Chitinophagales</taxon>
        <taxon>Chitinophagaceae</taxon>
        <taxon>Chitinophaga</taxon>
    </lineage>
</organism>
<comment type="caution">
    <text evidence="2">The sequence shown here is derived from an EMBL/GenBank/DDBJ whole genome shotgun (WGS) entry which is preliminary data.</text>
</comment>
<keyword evidence="3" id="KW-1185">Reference proteome</keyword>
<accession>A0A327WCT7</accession>
<feature type="region of interest" description="Disordered" evidence="1">
    <location>
        <begin position="82"/>
        <end position="101"/>
    </location>
</feature>
<evidence type="ECO:0000313" key="3">
    <source>
        <dbReference type="Proteomes" id="UP000249819"/>
    </source>
</evidence>
<dbReference type="EMBL" id="QLMA01000001">
    <property type="protein sequence ID" value="RAJ88059.1"/>
    <property type="molecule type" value="Genomic_DNA"/>
</dbReference>
<sequence>MDLTEATRVKLQSLQLEERQSRFIHDIINAYGKLDLGFLGYLTYGEAPWLNARAGLGFVGRGRKITFRAMYAHFHGGKVRREKLAEKEKKAQERKNAKGVG</sequence>
<proteinExistence type="predicted"/>
<protein>
    <submittedName>
        <fullName evidence="2">Uncharacterized protein</fullName>
    </submittedName>
</protein>
<evidence type="ECO:0000256" key="1">
    <source>
        <dbReference type="SAM" id="MobiDB-lite"/>
    </source>
</evidence>
<evidence type="ECO:0000313" key="2">
    <source>
        <dbReference type="EMBL" id="RAJ88059.1"/>
    </source>
</evidence>
<gene>
    <name evidence="2" type="ORF">CLV59_101824</name>
</gene>
<dbReference type="Proteomes" id="UP000249819">
    <property type="component" value="Unassembled WGS sequence"/>
</dbReference>
<name>A0A327WCT7_9BACT</name>
<dbReference type="AlphaFoldDB" id="A0A327WCT7"/>